<dbReference type="PANTHER" id="PTHR45229">
    <property type="entry name" value="CONSTITUTIVE ORNITHINE DECARBOXYLASE"/>
    <property type="match status" value="1"/>
</dbReference>
<evidence type="ECO:0000256" key="5">
    <source>
        <dbReference type="PIRSR" id="PIRSR009393-1"/>
    </source>
</evidence>
<dbReference type="InterPro" id="IPR008286">
    <property type="entry name" value="Prn/Lys/Arg_de-COase_C"/>
</dbReference>
<comment type="similarity">
    <text evidence="1">Belongs to the Orn/Lys/Arg decarboxylase class-I family.</text>
</comment>
<evidence type="ECO:0000256" key="2">
    <source>
        <dbReference type="ARBA" id="ARBA00022793"/>
    </source>
</evidence>
<evidence type="ECO:0000313" key="7">
    <source>
        <dbReference type="EMBL" id="GAN81622.1"/>
    </source>
</evidence>
<dbReference type="GO" id="GO:0005829">
    <property type="term" value="C:cytosol"/>
    <property type="evidence" value="ECO:0007669"/>
    <property type="project" value="TreeGrafter"/>
</dbReference>
<dbReference type="Gene3D" id="3.40.50.2300">
    <property type="match status" value="1"/>
</dbReference>
<evidence type="ECO:0000256" key="1">
    <source>
        <dbReference type="ARBA" id="ARBA00010671"/>
    </source>
</evidence>
<feature type="modified residue" description="N6-(pyridoxal phosphate)lysine" evidence="5">
    <location>
        <position position="397"/>
    </location>
</feature>
<dbReference type="InterPro" id="IPR000310">
    <property type="entry name" value="Orn/Lys/Arg_deCO2ase_major_dom"/>
</dbReference>
<dbReference type="Pfam" id="PF03709">
    <property type="entry name" value="OKR_DC_1_N"/>
    <property type="match status" value="1"/>
</dbReference>
<dbReference type="Gene3D" id="3.90.1150.10">
    <property type="entry name" value="Aspartate Aminotransferase, domain 1"/>
    <property type="match status" value="1"/>
</dbReference>
<dbReference type="InterPro" id="IPR005308">
    <property type="entry name" value="OKR_de-COase_N"/>
</dbReference>
<keyword evidence="4" id="KW-0456">Lyase</keyword>
<organism evidence="7 8">
    <name type="scientific">Acidocella aminolytica 101 = DSM 11237</name>
    <dbReference type="NCBI Taxonomy" id="1120923"/>
    <lineage>
        <taxon>Bacteria</taxon>
        <taxon>Pseudomonadati</taxon>
        <taxon>Pseudomonadota</taxon>
        <taxon>Alphaproteobacteria</taxon>
        <taxon>Acetobacterales</taxon>
        <taxon>Acidocellaceae</taxon>
        <taxon>Acidocella</taxon>
    </lineage>
</organism>
<dbReference type="AlphaFoldDB" id="A0A0D6PIY1"/>
<dbReference type="InterPro" id="IPR015422">
    <property type="entry name" value="PyrdxlP-dep_Trfase_small"/>
</dbReference>
<evidence type="ECO:0000313" key="8">
    <source>
        <dbReference type="Proteomes" id="UP000032668"/>
    </source>
</evidence>
<gene>
    <name evidence="7" type="ORF">Aam_106_030</name>
</gene>
<dbReference type="Gene3D" id="3.90.100.10">
    <property type="entry name" value="Orn/Lys/Arg decarboxylase, C-terminal domain"/>
    <property type="match status" value="1"/>
</dbReference>
<comment type="caution">
    <text evidence="7">The sequence shown here is derived from an EMBL/GenBank/DDBJ whole genome shotgun (WGS) entry which is preliminary data.</text>
</comment>
<dbReference type="RefSeq" id="WP_199444737.1">
    <property type="nucleotide sequence ID" value="NZ_BANC01000104.1"/>
</dbReference>
<reference evidence="7 8" key="1">
    <citation type="submission" date="2012-11" db="EMBL/GenBank/DDBJ databases">
        <title>Whole genome sequence of Acidocella aminolytica 101 = DSM 11237.</title>
        <authorList>
            <person name="Azuma Y."/>
            <person name="Higashiura N."/>
            <person name="Hirakawa H."/>
            <person name="Matsushita K."/>
        </authorList>
    </citation>
    <scope>NUCLEOTIDE SEQUENCE [LARGE SCALE GENOMIC DNA]</scope>
    <source>
        <strain evidence="8">101 / DSM 11237</strain>
    </source>
</reference>
<dbReference type="PANTHER" id="PTHR45229:SF3">
    <property type="entry name" value="BIODEGRADATIVE ARGININE DECARBOXYLASE"/>
    <property type="match status" value="1"/>
</dbReference>
<name>A0A0D6PIY1_9PROT</name>
<feature type="domain" description="Orn/Lys/Arg decarboxylases family 1 pyridoxal-P attachment site" evidence="6">
    <location>
        <begin position="392"/>
        <end position="406"/>
    </location>
</feature>
<evidence type="ECO:0000259" key="6">
    <source>
        <dbReference type="PROSITE" id="PS00703"/>
    </source>
</evidence>
<dbReference type="SUPFAM" id="SSF53383">
    <property type="entry name" value="PLP-dependent transferases"/>
    <property type="match status" value="1"/>
</dbReference>
<dbReference type="Pfam" id="PF01276">
    <property type="entry name" value="OKR_DC_1"/>
    <property type="match status" value="1"/>
</dbReference>
<dbReference type="EMBL" id="BANC01000104">
    <property type="protein sequence ID" value="GAN81622.1"/>
    <property type="molecule type" value="Genomic_DNA"/>
</dbReference>
<sequence>MTEQEIETQFTDMSVLVVNDKLAEANAIGRASRRLVEDLRHHGVGTILSNSAEDALAVIGANPHLQAMILDWDLQEDPAHRHAMDLLRSLRAHNENVPVFLLAERSDATRIPMEVMSEADEFIWLLEDTMEFISERIVAAIRRYRTQMLPPMFRALMNFAKEAEYSWHTPGHTGGTAFLRSPAGRVFHDYFGEALFRSDLSISVGELGSLLDHSGPIGEGERYAARVFGADRSYYVTNGTSTSNRVVMMASIARGQIALADRNCHKSVEHGLSLTGAVPVYLMPHRNHLGLIGPIPPSSLTAECIRNRIADTPLAAKVEEKPALAIITNSTYDGLCYNAPRVEELLAPSVDRILFDEAWFGYARFNPIYKDRFAMRGDPAQARRDGPTIFATQSTHKLLAALSQASMIHLREGGAPVEHSRFNEAFMMHASTSPQYAIIASNDVSAAMMEGVGGRLLTGEAIAEAISFRQTMARLTNEFMDRGTWFFGVWQPDRVRDDSTELAFADAPPDMLAQVQSCWMLEPGAEWHGFPNLERDYCMLDPIKVTVTTPGMDLSGGLSKHGIPASLLTAYLAEHGIVAEKTANFSILFLFSIGVTKGKWGSLVNALLEFKRDYDANAPLTRVMPALVQSHPGRYGAVGLRDLGEEMFTAMRDGRIPELLQLAYDVEPRSILTPATAYDQLIRQEGDATGLGGLASSIAATAIVPYPPGIPLVMPGEALGALDSPVLRYLGALQAFDQQFPSFEHDIHGIEVLDGEYRAMRFLAP</sequence>
<dbReference type="GO" id="GO:0006527">
    <property type="term" value="P:L-arginine catabolic process"/>
    <property type="evidence" value="ECO:0007669"/>
    <property type="project" value="TreeGrafter"/>
</dbReference>
<dbReference type="PROSITE" id="PS00703">
    <property type="entry name" value="OKR_DC_1"/>
    <property type="match status" value="1"/>
</dbReference>
<proteinExistence type="inferred from homology"/>
<dbReference type="InterPro" id="IPR015421">
    <property type="entry name" value="PyrdxlP-dep_Trfase_major"/>
</dbReference>
<dbReference type="PIRSF" id="PIRSF009393">
    <property type="entry name" value="Orn_decarb"/>
    <property type="match status" value="1"/>
</dbReference>
<dbReference type="InterPro" id="IPR011193">
    <property type="entry name" value="Orn/lys/arg_de-COase"/>
</dbReference>
<dbReference type="Pfam" id="PF03711">
    <property type="entry name" value="OKR_DC_1_C"/>
    <property type="match status" value="1"/>
</dbReference>
<dbReference type="GO" id="GO:0030170">
    <property type="term" value="F:pyridoxal phosphate binding"/>
    <property type="evidence" value="ECO:0007669"/>
    <property type="project" value="TreeGrafter"/>
</dbReference>
<protein>
    <submittedName>
        <fullName evidence="7">Response regulator receiver/decarboxylase</fullName>
    </submittedName>
</protein>
<dbReference type="STRING" id="1120923.SAMN02746095_02632"/>
<dbReference type="Gene3D" id="3.40.640.10">
    <property type="entry name" value="Type I PLP-dependent aspartate aminotransferase-like (Major domain)"/>
    <property type="match status" value="1"/>
</dbReference>
<dbReference type="SUPFAM" id="SSF55904">
    <property type="entry name" value="Ornithine decarboxylase C-terminal domain"/>
    <property type="match status" value="1"/>
</dbReference>
<dbReference type="InterPro" id="IPR036633">
    <property type="entry name" value="Prn/Lys/Arg_de-COase_C_sf"/>
</dbReference>
<keyword evidence="3 5" id="KW-0663">Pyridoxal phosphate</keyword>
<dbReference type="CDD" id="cd00615">
    <property type="entry name" value="Orn_deC_like"/>
    <property type="match status" value="1"/>
</dbReference>
<keyword evidence="2" id="KW-0210">Decarboxylase</keyword>
<evidence type="ECO:0000256" key="3">
    <source>
        <dbReference type="ARBA" id="ARBA00022898"/>
    </source>
</evidence>
<evidence type="ECO:0000256" key="4">
    <source>
        <dbReference type="ARBA" id="ARBA00023239"/>
    </source>
</evidence>
<dbReference type="Proteomes" id="UP000032668">
    <property type="component" value="Unassembled WGS sequence"/>
</dbReference>
<dbReference type="GO" id="GO:0008792">
    <property type="term" value="F:arginine decarboxylase activity"/>
    <property type="evidence" value="ECO:0007669"/>
    <property type="project" value="TreeGrafter"/>
</dbReference>
<dbReference type="FunFam" id="3.40.640.10:FF:000008">
    <property type="entry name" value="Lysine decarboxylase, inducible"/>
    <property type="match status" value="1"/>
</dbReference>
<accession>A0A0D6PIY1</accession>
<keyword evidence="8" id="KW-1185">Reference proteome</keyword>
<dbReference type="InterPro" id="IPR015424">
    <property type="entry name" value="PyrdxlP-dep_Trfase"/>
</dbReference>